<name>A0A150IP26_9EURY</name>
<comment type="caution">
    <text evidence="2">The sequence shown here is derived from an EMBL/GenBank/DDBJ whole genome shotgun (WGS) entry which is preliminary data.</text>
</comment>
<evidence type="ECO:0000256" key="1">
    <source>
        <dbReference type="SAM" id="MobiDB-lite"/>
    </source>
</evidence>
<protein>
    <submittedName>
        <fullName evidence="2">Uncharacterized protein</fullName>
    </submittedName>
</protein>
<proteinExistence type="predicted"/>
<feature type="region of interest" description="Disordered" evidence="1">
    <location>
        <begin position="34"/>
        <end position="55"/>
    </location>
</feature>
<evidence type="ECO:0000313" key="3">
    <source>
        <dbReference type="Proteomes" id="UP000075398"/>
    </source>
</evidence>
<feature type="compositionally biased region" description="Basic and acidic residues" evidence="1">
    <location>
        <begin position="45"/>
        <end position="55"/>
    </location>
</feature>
<accession>A0A150IP26</accession>
<dbReference type="AlphaFoldDB" id="A0A150IP26"/>
<reference evidence="2 3" key="1">
    <citation type="journal article" date="2016" name="ISME J.">
        <title>Chasing the elusive Euryarchaeota class WSA2: genomes reveal a uniquely fastidious methyl-reducing methanogen.</title>
        <authorList>
            <person name="Nobu M.K."/>
            <person name="Narihiro T."/>
            <person name="Kuroda K."/>
            <person name="Mei R."/>
            <person name="Liu W.T."/>
        </authorList>
    </citation>
    <scope>NUCLEOTIDE SEQUENCE [LARGE SCALE GENOMIC DNA]</scope>
    <source>
        <strain evidence="2">U1lsi0528_Bin055</strain>
    </source>
</reference>
<dbReference type="EMBL" id="LNGC01000173">
    <property type="protein sequence ID" value="KYC46789.1"/>
    <property type="molecule type" value="Genomic_DNA"/>
</dbReference>
<dbReference type="Proteomes" id="UP000075398">
    <property type="component" value="Unassembled WGS sequence"/>
</dbReference>
<evidence type="ECO:0000313" key="2">
    <source>
        <dbReference type="EMBL" id="KYC46789.1"/>
    </source>
</evidence>
<sequence>MRGNLSSMSETANIRVIPCQRSPGDVAYRLDDSGVTMMGISPPRELPKEERISER</sequence>
<gene>
    <name evidence="2" type="ORF">AMQ22_02050</name>
</gene>
<organism evidence="2 3">
    <name type="scientific">Candidatus Methanofastidiosum methylothiophilum</name>
    <dbReference type="NCBI Taxonomy" id="1705564"/>
    <lineage>
        <taxon>Archaea</taxon>
        <taxon>Methanobacteriati</taxon>
        <taxon>Methanobacteriota</taxon>
        <taxon>Stenosarchaea group</taxon>
        <taxon>Candidatus Methanofastidiosia</taxon>
        <taxon>Candidatus Methanofastidiosales</taxon>
        <taxon>Candidatus Methanofastidiosaceae</taxon>
        <taxon>Candidatus Methanofastidiosum</taxon>
    </lineage>
</organism>